<gene>
    <name evidence="1" type="ORF">EAG_00289</name>
</gene>
<organism evidence="2">
    <name type="scientific">Camponotus floridanus</name>
    <name type="common">Florida carpenter ant</name>
    <dbReference type="NCBI Taxonomy" id="104421"/>
    <lineage>
        <taxon>Eukaryota</taxon>
        <taxon>Metazoa</taxon>
        <taxon>Ecdysozoa</taxon>
        <taxon>Arthropoda</taxon>
        <taxon>Hexapoda</taxon>
        <taxon>Insecta</taxon>
        <taxon>Pterygota</taxon>
        <taxon>Neoptera</taxon>
        <taxon>Endopterygota</taxon>
        <taxon>Hymenoptera</taxon>
        <taxon>Apocrita</taxon>
        <taxon>Aculeata</taxon>
        <taxon>Formicoidea</taxon>
        <taxon>Formicidae</taxon>
        <taxon>Formicinae</taxon>
        <taxon>Camponotus</taxon>
    </lineage>
</organism>
<dbReference type="Proteomes" id="UP000000311">
    <property type="component" value="Unassembled WGS sequence"/>
</dbReference>
<evidence type="ECO:0000313" key="1">
    <source>
        <dbReference type="EMBL" id="EFN69198.1"/>
    </source>
</evidence>
<feature type="non-terminal residue" evidence="1">
    <location>
        <position position="146"/>
    </location>
</feature>
<keyword evidence="2" id="KW-1185">Reference proteome</keyword>
<dbReference type="AlphaFoldDB" id="E2ABJ1"/>
<feature type="non-terminal residue" evidence="1">
    <location>
        <position position="1"/>
    </location>
</feature>
<dbReference type="EMBL" id="GL438287">
    <property type="protein sequence ID" value="EFN69198.1"/>
    <property type="molecule type" value="Genomic_DNA"/>
</dbReference>
<dbReference type="PANTHER" id="PTHR21301">
    <property type="entry name" value="REVERSE TRANSCRIPTASE"/>
    <property type="match status" value="1"/>
</dbReference>
<dbReference type="OrthoDB" id="7551446at2759"/>
<sequence>LADHPDLIVTRADKGNATAVLDRDDYLTKMKDLLDDNNTYVVSNKDPSKRICNDLNEILKRWKKKEYISALKKRSLYVSDGVLPRAYGLPKIHKTNCPLRIIVFSINSPLHKFATFLHNCLYDNLPHSKSHINNSYDFVEKLNNLY</sequence>
<accession>E2ABJ1</accession>
<proteinExistence type="predicted"/>
<evidence type="ECO:0000313" key="2">
    <source>
        <dbReference type="Proteomes" id="UP000000311"/>
    </source>
</evidence>
<name>E2ABJ1_CAMFO</name>
<protein>
    <submittedName>
        <fullName evidence="1">Uncharacterized protein</fullName>
    </submittedName>
</protein>
<dbReference type="PANTHER" id="PTHR21301:SF11">
    <property type="entry name" value="GIY-YIG DOMAIN-CONTAINING PROTEIN"/>
    <property type="match status" value="1"/>
</dbReference>
<reference evidence="1 2" key="1">
    <citation type="journal article" date="2010" name="Science">
        <title>Genomic comparison of the ants Camponotus floridanus and Harpegnathos saltator.</title>
        <authorList>
            <person name="Bonasio R."/>
            <person name="Zhang G."/>
            <person name="Ye C."/>
            <person name="Mutti N.S."/>
            <person name="Fang X."/>
            <person name="Qin N."/>
            <person name="Donahue G."/>
            <person name="Yang P."/>
            <person name="Li Q."/>
            <person name="Li C."/>
            <person name="Zhang P."/>
            <person name="Huang Z."/>
            <person name="Berger S.L."/>
            <person name="Reinberg D."/>
            <person name="Wang J."/>
            <person name="Liebig J."/>
        </authorList>
    </citation>
    <scope>NUCLEOTIDE SEQUENCE [LARGE SCALE GENOMIC DNA]</scope>
    <source>
        <strain evidence="2">C129</strain>
    </source>
</reference>
<dbReference type="InParanoid" id="E2ABJ1"/>
<dbReference type="OMA" id="VQTELAC"/>